<keyword evidence="4" id="KW-0009">Actin-binding</keyword>
<comment type="subcellular location">
    <subcellularLocation>
        <location evidence="1">Cytoplasm</location>
    </subcellularLocation>
</comment>
<evidence type="ECO:0000256" key="3">
    <source>
        <dbReference type="ARBA" id="ARBA00022737"/>
    </source>
</evidence>
<evidence type="ECO:0000256" key="4">
    <source>
        <dbReference type="ARBA" id="ARBA00023203"/>
    </source>
</evidence>
<dbReference type="Gene3D" id="3.10.20.90">
    <property type="entry name" value="Phosphatidylinositol 3-kinase Catalytic Subunit, Chain A, domain 1"/>
    <property type="match status" value="1"/>
</dbReference>
<dbReference type="GeneTree" id="ENSGT00940000155335"/>
<dbReference type="GO" id="GO:0003779">
    <property type="term" value="F:actin binding"/>
    <property type="evidence" value="ECO:0007669"/>
    <property type="project" value="UniProtKB-KW"/>
</dbReference>
<keyword evidence="7" id="KW-1185">Reference proteome</keyword>
<reference evidence="7" key="2">
    <citation type="journal article" date="2007" name="PLoS Biol.">
        <title>Survey sequencing and comparative analysis of the elephant shark (Callorhinchus milii) genome.</title>
        <authorList>
            <person name="Venkatesh B."/>
            <person name="Kirkness E.F."/>
            <person name="Loh Y.H."/>
            <person name="Halpern A.L."/>
            <person name="Lee A.P."/>
            <person name="Johnson J."/>
            <person name="Dandona N."/>
            <person name="Viswanathan L.D."/>
            <person name="Tay A."/>
            <person name="Venter J.C."/>
            <person name="Strausberg R.L."/>
            <person name="Brenner S."/>
        </authorList>
    </citation>
    <scope>NUCLEOTIDE SEQUENCE [LARGE SCALE GENOMIC DNA]</scope>
</reference>
<dbReference type="AlphaFoldDB" id="A0A4W3IZJ0"/>
<dbReference type="InterPro" id="IPR038185">
    <property type="entry name" value="MyTH4_dom_sf"/>
</dbReference>
<protein>
    <submittedName>
        <fullName evidence="6">Myosin XVA</fullName>
    </submittedName>
</protein>
<evidence type="ECO:0000259" key="5">
    <source>
        <dbReference type="PROSITE" id="PS51016"/>
    </source>
</evidence>
<evidence type="ECO:0000256" key="1">
    <source>
        <dbReference type="ARBA" id="ARBA00004496"/>
    </source>
</evidence>
<dbReference type="GO" id="GO:0005856">
    <property type="term" value="C:cytoskeleton"/>
    <property type="evidence" value="ECO:0007669"/>
    <property type="project" value="InterPro"/>
</dbReference>
<reference evidence="6" key="5">
    <citation type="submission" date="2025-09" db="UniProtKB">
        <authorList>
            <consortium name="Ensembl"/>
        </authorList>
    </citation>
    <scope>IDENTIFICATION</scope>
</reference>
<name>A0A4W3IZJ0_CALMI</name>
<dbReference type="SMART" id="SM00139">
    <property type="entry name" value="MyTH4"/>
    <property type="match status" value="1"/>
</dbReference>
<feature type="domain" description="MyTH4" evidence="5">
    <location>
        <begin position="1"/>
        <end position="126"/>
    </location>
</feature>
<evidence type="ECO:0000313" key="7">
    <source>
        <dbReference type="Proteomes" id="UP000314986"/>
    </source>
</evidence>
<dbReference type="InterPro" id="IPR051567">
    <property type="entry name" value="Unconventional_Myosin_ATPase"/>
</dbReference>
<accession>A0A4W3IZJ0</accession>
<dbReference type="Pfam" id="PF00784">
    <property type="entry name" value="MyTH4"/>
    <property type="match status" value="1"/>
</dbReference>
<dbReference type="PANTHER" id="PTHR22692:SF21">
    <property type="entry name" value="MYOSIN XVA"/>
    <property type="match status" value="1"/>
</dbReference>
<reference evidence="6" key="4">
    <citation type="submission" date="2025-08" db="UniProtKB">
        <authorList>
            <consortium name="Ensembl"/>
        </authorList>
    </citation>
    <scope>IDENTIFICATION</scope>
</reference>
<dbReference type="InterPro" id="IPR019748">
    <property type="entry name" value="FERM_central"/>
</dbReference>
<organism evidence="6 7">
    <name type="scientific">Callorhinchus milii</name>
    <name type="common">Ghost shark</name>
    <dbReference type="NCBI Taxonomy" id="7868"/>
    <lineage>
        <taxon>Eukaryota</taxon>
        <taxon>Metazoa</taxon>
        <taxon>Chordata</taxon>
        <taxon>Craniata</taxon>
        <taxon>Vertebrata</taxon>
        <taxon>Chondrichthyes</taxon>
        <taxon>Holocephali</taxon>
        <taxon>Chimaeriformes</taxon>
        <taxon>Callorhinchidae</taxon>
        <taxon>Callorhinchus</taxon>
    </lineage>
</organism>
<dbReference type="Ensembl" id="ENSCMIT00000031937.1">
    <property type="protein sequence ID" value="ENSCMIP00000031458.1"/>
    <property type="gene ID" value="ENSCMIG00000013451.1"/>
</dbReference>
<dbReference type="Proteomes" id="UP000314986">
    <property type="component" value="Unassembled WGS sequence"/>
</dbReference>
<dbReference type="Gene3D" id="1.25.40.530">
    <property type="entry name" value="MyTH4 domain"/>
    <property type="match status" value="1"/>
</dbReference>
<reference evidence="7" key="3">
    <citation type="journal article" date="2014" name="Nature">
        <title>Elephant shark genome provides unique insights into gnathostome evolution.</title>
        <authorList>
            <consortium name="International Elephant Shark Genome Sequencing Consortium"/>
            <person name="Venkatesh B."/>
            <person name="Lee A.P."/>
            <person name="Ravi V."/>
            <person name="Maurya A.K."/>
            <person name="Lian M.M."/>
            <person name="Swann J.B."/>
            <person name="Ohta Y."/>
            <person name="Flajnik M.F."/>
            <person name="Sutoh Y."/>
            <person name="Kasahara M."/>
            <person name="Hoon S."/>
            <person name="Gangu V."/>
            <person name="Roy S.W."/>
            <person name="Irimia M."/>
            <person name="Korzh V."/>
            <person name="Kondrychyn I."/>
            <person name="Lim Z.W."/>
            <person name="Tay B.H."/>
            <person name="Tohari S."/>
            <person name="Kong K.W."/>
            <person name="Ho S."/>
            <person name="Lorente-Galdos B."/>
            <person name="Quilez J."/>
            <person name="Marques-Bonet T."/>
            <person name="Raney B.J."/>
            <person name="Ingham P.W."/>
            <person name="Tay A."/>
            <person name="Hillier L.W."/>
            <person name="Minx P."/>
            <person name="Boehm T."/>
            <person name="Wilson R.K."/>
            <person name="Brenner S."/>
            <person name="Warren W.C."/>
        </authorList>
    </citation>
    <scope>NUCLEOTIDE SEQUENCE [LARGE SCALE GENOMIC DNA]</scope>
</reference>
<dbReference type="PROSITE" id="PS51016">
    <property type="entry name" value="MYTH4"/>
    <property type="match status" value="1"/>
</dbReference>
<evidence type="ECO:0000256" key="2">
    <source>
        <dbReference type="ARBA" id="ARBA00022490"/>
    </source>
</evidence>
<proteinExistence type="predicted"/>
<dbReference type="CDD" id="cd14473">
    <property type="entry name" value="FERM_B-lobe"/>
    <property type="match status" value="1"/>
</dbReference>
<dbReference type="PANTHER" id="PTHR22692">
    <property type="entry name" value="MYOSIN VII, XV"/>
    <property type="match status" value="1"/>
</dbReference>
<keyword evidence="3" id="KW-0677">Repeat</keyword>
<sequence>MKFMGDSPLKGQTEQDAIYTVLKLCREHEVMKDEAYCQIIKQVTNNTSSKVDSSLRGWRMLYILSAHHKCSEVLKPYLYKFLEDVCRSSGANFQGIAHACEQNLRKTFQFGGRTQYPGGMEFKAMLAGRSSKRQLFLLPGSVERHVKIKTCSVALDVIEELCYEMGLHSPEAVEEYSLFVITNKGQNVHPLNRKDYILDVATEMEAIDSNFTFWFRRLIWAQPLKFDNELCVTVHYNQVVPDYLKGLLHILTQERRSEQQLQQVSKLAALQHRAKDGVYLPSVREVQEYVPPQIYWQQRPQLWLNMVTDHTQQVQALSYLPHVWLFILLHPDHQPEWAQFPQQGHPRE</sequence>
<reference evidence="7" key="1">
    <citation type="journal article" date="2006" name="Science">
        <title>Ancient noncoding elements conserved in the human genome.</title>
        <authorList>
            <person name="Venkatesh B."/>
            <person name="Kirkness E.F."/>
            <person name="Loh Y.H."/>
            <person name="Halpern A.L."/>
            <person name="Lee A.P."/>
            <person name="Johnson J."/>
            <person name="Dandona N."/>
            <person name="Viswanathan L.D."/>
            <person name="Tay A."/>
            <person name="Venter J.C."/>
            <person name="Strausberg R.L."/>
            <person name="Brenner S."/>
        </authorList>
    </citation>
    <scope>NUCLEOTIDE SEQUENCE [LARGE SCALE GENOMIC DNA]</scope>
</reference>
<dbReference type="InterPro" id="IPR000857">
    <property type="entry name" value="MyTH4_dom"/>
</dbReference>
<evidence type="ECO:0000313" key="6">
    <source>
        <dbReference type="Ensembl" id="ENSCMIP00000031458.1"/>
    </source>
</evidence>
<keyword evidence="2" id="KW-0963">Cytoplasm</keyword>